<keyword evidence="1" id="KW-0812">Transmembrane</keyword>
<feature type="transmembrane region" description="Helical" evidence="1">
    <location>
        <begin position="75"/>
        <end position="98"/>
    </location>
</feature>
<dbReference type="RefSeq" id="WP_317643230.1">
    <property type="nucleotide sequence ID" value="NZ_AP026800.1"/>
</dbReference>
<keyword evidence="1" id="KW-0472">Membrane</keyword>
<gene>
    <name evidence="2" type="ORF">KIMH_03200</name>
</gene>
<feature type="transmembrane region" description="Helical" evidence="1">
    <location>
        <begin position="35"/>
        <end position="54"/>
    </location>
</feature>
<name>A0ABM8BC39_9BIFI</name>
<feature type="transmembrane region" description="Helical" evidence="1">
    <location>
        <begin position="110"/>
        <end position="134"/>
    </location>
</feature>
<reference evidence="2 3" key="1">
    <citation type="journal article" date="2023" name="Microbiol. Spectr.">
        <title>Symbiosis of Carpenter Bees with Uncharacterized Lactic Acid Bacteria Showing NAD Auxotrophy.</title>
        <authorList>
            <person name="Kawasaki S."/>
            <person name="Ozawa K."/>
            <person name="Mori T."/>
            <person name="Yamamoto A."/>
            <person name="Ito M."/>
            <person name="Ohkuma M."/>
            <person name="Sakamoto M."/>
            <person name="Matsutani M."/>
        </authorList>
    </citation>
    <scope>NUCLEOTIDE SEQUENCE [LARGE SCALE GENOMIC DNA]</scope>
    <source>
        <strain evidence="2 3">KimH</strain>
    </source>
</reference>
<dbReference type="Proteomes" id="UP001321748">
    <property type="component" value="Chromosome"/>
</dbReference>
<proteinExistence type="predicted"/>
<keyword evidence="1" id="KW-1133">Transmembrane helix</keyword>
<dbReference type="EMBL" id="AP026800">
    <property type="protein sequence ID" value="BDR54209.1"/>
    <property type="molecule type" value="Genomic_DNA"/>
</dbReference>
<keyword evidence="3" id="KW-1185">Reference proteome</keyword>
<evidence type="ECO:0000256" key="1">
    <source>
        <dbReference type="SAM" id="Phobius"/>
    </source>
</evidence>
<dbReference type="PROSITE" id="PS51257">
    <property type="entry name" value="PROKAR_LIPOPROTEIN"/>
    <property type="match status" value="1"/>
</dbReference>
<sequence>MKYITSIIATLFSLIGCIAFGTQLYGYGFAPPAQFIVMVFLLGFNAMIWLADARRGSVSAAHNMSLYHRIIAEQTVFPTVGYLIQAFIACLYFCAWNVSWTAPTVGLRAWLPAGFFIPLVVECVVTAILSVLWLSNIRINAHTIQQEAVYRSRYSQREQLKALVMQLESRVDLNESEAALLTKRICRKVDSLPLVPNPTTEVFRQQAVQEIHSVLGQPDTVHSDSLRRIWSDLSKVK</sequence>
<evidence type="ECO:0000313" key="3">
    <source>
        <dbReference type="Proteomes" id="UP001321748"/>
    </source>
</evidence>
<protein>
    <submittedName>
        <fullName evidence="2">Uncharacterized protein</fullName>
    </submittedName>
</protein>
<organism evidence="2 3">
    <name type="scientific">Bombiscardovia apis</name>
    <dbReference type="NCBI Taxonomy" id="2932182"/>
    <lineage>
        <taxon>Bacteria</taxon>
        <taxon>Bacillati</taxon>
        <taxon>Actinomycetota</taxon>
        <taxon>Actinomycetes</taxon>
        <taxon>Bifidobacteriales</taxon>
        <taxon>Bifidobacteriaceae</taxon>
        <taxon>Bombiscardovia</taxon>
    </lineage>
</organism>
<evidence type="ECO:0000313" key="2">
    <source>
        <dbReference type="EMBL" id="BDR54209.1"/>
    </source>
</evidence>
<accession>A0ABM8BC39</accession>